<dbReference type="EC" id="1.1.1.262" evidence="8"/>
<keyword evidence="6 8" id="KW-0520">NAD</keyword>
<gene>
    <name evidence="8 9" type="primary">pdxA</name>
    <name evidence="9" type="ORF">L3556_02460</name>
</gene>
<comment type="caution">
    <text evidence="8">Lacks conserved residue(s) required for the propagation of feature annotation.</text>
</comment>
<comment type="subunit">
    <text evidence="8">Homodimer.</text>
</comment>
<evidence type="ECO:0000256" key="7">
    <source>
        <dbReference type="ARBA" id="ARBA00023096"/>
    </source>
</evidence>
<keyword evidence="4 8" id="KW-0521">NADP</keyword>
<dbReference type="PANTHER" id="PTHR30004:SF6">
    <property type="entry name" value="D-THREONATE 4-PHOSPHATE DEHYDROGENASE"/>
    <property type="match status" value="1"/>
</dbReference>
<feature type="binding site" evidence="8">
    <location>
        <position position="311"/>
    </location>
    <ligand>
        <name>substrate</name>
    </ligand>
</feature>
<keyword evidence="3 8" id="KW-0479">Metal-binding</keyword>
<evidence type="ECO:0000256" key="8">
    <source>
        <dbReference type="HAMAP-Rule" id="MF_00536"/>
    </source>
</evidence>
<dbReference type="InterPro" id="IPR005255">
    <property type="entry name" value="PdxA_fam"/>
</dbReference>
<feature type="binding site" evidence="8">
    <location>
        <position position="225"/>
    </location>
    <ligand>
        <name>a divalent metal cation</name>
        <dbReference type="ChEBI" id="CHEBI:60240"/>
        <note>ligand shared between dimeric partners</note>
    </ligand>
</feature>
<comment type="subcellular location">
    <subcellularLocation>
        <location evidence="8">Cytoplasm</location>
    </subcellularLocation>
</comment>
<evidence type="ECO:0000313" key="10">
    <source>
        <dbReference type="Proteomes" id="UP001154265"/>
    </source>
</evidence>
<dbReference type="Pfam" id="PF04166">
    <property type="entry name" value="PdxA"/>
    <property type="match status" value="1"/>
</dbReference>
<comment type="pathway">
    <text evidence="8">Cofactor biosynthesis; pyridoxine 5'-phosphate biosynthesis; pyridoxine 5'-phosphate from D-erythrose 4-phosphate: step 4/5.</text>
</comment>
<dbReference type="PANTHER" id="PTHR30004">
    <property type="entry name" value="4-HYDROXYTHREONINE-4-PHOSPHATE DEHYDROGENASE"/>
    <property type="match status" value="1"/>
</dbReference>
<comment type="function">
    <text evidence="8">Catalyzes the NAD(P)-dependent oxidation of 4-(phosphooxy)-L-threonine (HTP) into 2-amino-3-oxo-4-(phosphooxy)butyric acid which spontaneously decarboxylates to form 3-amino-2-oxopropyl phosphate (AHAP).</text>
</comment>
<keyword evidence="2 8" id="KW-0963">Cytoplasm</keyword>
<evidence type="ECO:0000256" key="2">
    <source>
        <dbReference type="ARBA" id="ARBA00022490"/>
    </source>
</evidence>
<comment type="similarity">
    <text evidence="1">Belongs to the PdxA family. PdxA2 subfamily.</text>
</comment>
<evidence type="ECO:0000313" key="9">
    <source>
        <dbReference type="EMBL" id="MDG2989804.1"/>
    </source>
</evidence>
<dbReference type="InterPro" id="IPR037510">
    <property type="entry name" value="PdxA"/>
</dbReference>
<comment type="miscellaneous">
    <text evidence="8">The active site is located at the dimer interface.</text>
</comment>
<dbReference type="Gene3D" id="3.40.718.10">
    <property type="entry name" value="Isopropylmalate Dehydrogenase"/>
    <property type="match status" value="1"/>
</dbReference>
<comment type="caution">
    <text evidence="9">The sequence shown here is derived from an EMBL/GenBank/DDBJ whole genome shotgun (WGS) entry which is preliminary data.</text>
</comment>
<name>A0ABT6EVG9_9SYNE</name>
<accession>A0ABT6EVG9</accession>
<protein>
    <recommendedName>
        <fullName evidence="8">4-hydroxythreonine-4-phosphate dehydrogenase</fullName>
        <ecNumber evidence="8">1.1.1.262</ecNumber>
    </recommendedName>
    <alternativeName>
        <fullName evidence="8">4-(phosphohydroxy)-L-threonine dehydrogenase</fullName>
    </alternativeName>
</protein>
<comment type="cofactor">
    <cofactor evidence="8">
        <name>a divalent metal cation</name>
        <dbReference type="ChEBI" id="CHEBI:60240"/>
    </cofactor>
    <text evidence="8">Binds 1 divalent metal cation per subunit.</text>
</comment>
<feature type="binding site" evidence="8">
    <location>
        <position position="145"/>
    </location>
    <ligand>
        <name>substrate</name>
    </ligand>
</feature>
<evidence type="ECO:0000256" key="6">
    <source>
        <dbReference type="ARBA" id="ARBA00023027"/>
    </source>
</evidence>
<evidence type="ECO:0000256" key="1">
    <source>
        <dbReference type="ARBA" id="ARBA00009464"/>
    </source>
</evidence>
<dbReference type="RefSeq" id="WP_277865717.1">
    <property type="nucleotide sequence ID" value="NZ_JAKKUT010000001.1"/>
</dbReference>
<reference evidence="9" key="2">
    <citation type="submission" date="2022-01" db="EMBL/GenBank/DDBJ databases">
        <authorList>
            <person name="Zivanovic Y."/>
            <person name="Moreira D."/>
            <person name="Lopez-Garcia P."/>
        </authorList>
    </citation>
    <scope>NUCLEOTIDE SEQUENCE</scope>
    <source>
        <strain evidence="9">G9</strain>
    </source>
</reference>
<sequence length="353" mass="37860">MKKKPSSKKPKSKRLKPRLALTLGDPAGIGPEIILKALTPTGGLDSDGLSAITIFGSRRILEQTYIQLRQQGQDPIDPASLTIVDLETAAFIEPGQPSVASGAASFAYLDQAIGRTLGGEFDGIVTAPISKATWKTAGYDYPGQTEVLAERAEAAAVGMLFLGRSPRTDWVLRTLLATTHIPLRRVPDRLTPDLLSQKLDLLIQVLSESLGLTTPRIALPGLNPHSGEQGQLGQEEITWLIPWLEDKRRQYPQVTLVGPVPPDTLWIGAAQAWGATSNDGITYPAYDAYLALYHDQGLIPVKMLAFAEAVNTTIGLPFIRTSPDHGTAFDIAGQGIASSRSLEAAIAWAAELA</sequence>
<keyword evidence="10" id="KW-1185">Reference proteome</keyword>
<evidence type="ECO:0000256" key="4">
    <source>
        <dbReference type="ARBA" id="ARBA00022857"/>
    </source>
</evidence>
<dbReference type="EMBL" id="JAKKUT010000001">
    <property type="protein sequence ID" value="MDG2989804.1"/>
    <property type="molecule type" value="Genomic_DNA"/>
</dbReference>
<keyword evidence="7 8" id="KW-0664">Pyridoxine biosynthesis</keyword>
<feature type="binding site" evidence="8">
    <location>
        <position position="320"/>
    </location>
    <ligand>
        <name>substrate</name>
    </ligand>
</feature>
<dbReference type="SUPFAM" id="SSF53659">
    <property type="entry name" value="Isocitrate/Isopropylmalate dehydrogenase-like"/>
    <property type="match status" value="1"/>
</dbReference>
<proteinExistence type="inferred from homology"/>
<evidence type="ECO:0000256" key="3">
    <source>
        <dbReference type="ARBA" id="ARBA00022723"/>
    </source>
</evidence>
<organism evidence="9 10">
    <name type="scientific">Candidatus Synechococcus calcipolaris G9</name>
    <dbReference type="NCBI Taxonomy" id="1497997"/>
    <lineage>
        <taxon>Bacteria</taxon>
        <taxon>Bacillati</taxon>
        <taxon>Cyanobacteriota</taxon>
        <taxon>Cyanophyceae</taxon>
        <taxon>Synechococcales</taxon>
        <taxon>Synechococcaceae</taxon>
        <taxon>Synechococcus</taxon>
    </lineage>
</organism>
<evidence type="ECO:0000256" key="5">
    <source>
        <dbReference type="ARBA" id="ARBA00023002"/>
    </source>
</evidence>
<comment type="catalytic activity">
    <reaction evidence="8">
        <text>4-(phosphooxy)-L-threonine + NAD(+) = 3-amino-2-oxopropyl phosphate + CO2 + NADH</text>
        <dbReference type="Rhea" id="RHEA:32275"/>
        <dbReference type="ChEBI" id="CHEBI:16526"/>
        <dbReference type="ChEBI" id="CHEBI:57279"/>
        <dbReference type="ChEBI" id="CHEBI:57540"/>
        <dbReference type="ChEBI" id="CHEBI:57945"/>
        <dbReference type="ChEBI" id="CHEBI:58452"/>
        <dbReference type="EC" id="1.1.1.262"/>
    </reaction>
</comment>
<feature type="binding site" evidence="8">
    <location>
        <position position="294"/>
    </location>
    <ligand>
        <name>a divalent metal cation</name>
        <dbReference type="ChEBI" id="CHEBI:60240"/>
        <note>ligand shared between dimeric partners</note>
    </ligand>
</feature>
<keyword evidence="5 8" id="KW-0560">Oxidoreductase</keyword>
<feature type="binding site" evidence="8">
    <location>
        <position position="180"/>
    </location>
    <ligand>
        <name>a divalent metal cation</name>
        <dbReference type="ChEBI" id="CHEBI:60240"/>
        <note>ligand shared between dimeric partners</note>
    </ligand>
</feature>
<dbReference type="NCBIfam" id="TIGR00557">
    <property type="entry name" value="pdxA"/>
    <property type="match status" value="1"/>
</dbReference>
<dbReference type="NCBIfam" id="NF002744">
    <property type="entry name" value="PRK02746.1"/>
    <property type="match status" value="1"/>
</dbReference>
<reference evidence="9" key="1">
    <citation type="journal article" date="2022" name="Genome Biol. Evol.">
        <title>A New Gene Family Diagnostic for Intracellular Biomineralization of Amorphous Ca Carbonates by Cyanobacteria.</title>
        <authorList>
            <person name="Benzerara K."/>
            <person name="Duprat E."/>
            <person name="Bitard-Feildel T."/>
            <person name="Caumes G."/>
            <person name="Cassier-Chauvat C."/>
            <person name="Chauvat F."/>
            <person name="Dezi M."/>
            <person name="Diop S.I."/>
            <person name="Gaschignard G."/>
            <person name="Gorgen S."/>
            <person name="Gugger M."/>
            <person name="Lopez-Garcia P."/>
            <person name="Millet M."/>
            <person name="Skouri-Panet F."/>
            <person name="Moreira D."/>
            <person name="Callebaut I."/>
        </authorList>
    </citation>
    <scope>NUCLEOTIDE SEQUENCE</scope>
    <source>
        <strain evidence="9">G9</strain>
    </source>
</reference>
<dbReference type="Proteomes" id="UP001154265">
    <property type="component" value="Unassembled WGS sequence"/>
</dbReference>
<feature type="binding site" evidence="8">
    <location>
        <position position="302"/>
    </location>
    <ligand>
        <name>substrate</name>
    </ligand>
</feature>
<dbReference type="HAMAP" id="MF_00536">
    <property type="entry name" value="PdxA"/>
    <property type="match status" value="1"/>
</dbReference>